<organism evidence="1 2">
    <name type="scientific">Winogradskya humida</name>
    <dbReference type="NCBI Taxonomy" id="113566"/>
    <lineage>
        <taxon>Bacteria</taxon>
        <taxon>Bacillati</taxon>
        <taxon>Actinomycetota</taxon>
        <taxon>Actinomycetes</taxon>
        <taxon>Micromonosporales</taxon>
        <taxon>Micromonosporaceae</taxon>
        <taxon>Winogradskya</taxon>
    </lineage>
</organism>
<dbReference type="EMBL" id="BOMN01000040">
    <property type="protein sequence ID" value="GIE20253.1"/>
    <property type="molecule type" value="Genomic_DNA"/>
</dbReference>
<comment type="caution">
    <text evidence="1">The sequence shown here is derived from an EMBL/GenBank/DDBJ whole genome shotgun (WGS) entry which is preliminary data.</text>
</comment>
<protein>
    <submittedName>
        <fullName evidence="1">Uncharacterized protein</fullName>
    </submittedName>
</protein>
<proteinExistence type="predicted"/>
<keyword evidence="2" id="KW-1185">Reference proteome</keyword>
<accession>A0ABQ3ZNU3</accession>
<dbReference type="Proteomes" id="UP000603200">
    <property type="component" value="Unassembled WGS sequence"/>
</dbReference>
<reference evidence="1 2" key="1">
    <citation type="submission" date="2021-01" db="EMBL/GenBank/DDBJ databases">
        <title>Whole genome shotgun sequence of Actinoplanes humidus NBRC 14915.</title>
        <authorList>
            <person name="Komaki H."/>
            <person name="Tamura T."/>
        </authorList>
    </citation>
    <scope>NUCLEOTIDE SEQUENCE [LARGE SCALE GENOMIC DNA]</scope>
    <source>
        <strain evidence="1 2">NBRC 14915</strain>
    </source>
</reference>
<sequence length="109" mass="11728">MTQELRASSPESVAILATRKNNQWSYSQATDRISITSIIHLACHHLAIPCEEFKTDPVGRIVGQPADKLEETPSLKYGYTKTPTYWAAGLAEAHAATAAILFSGKAVGG</sequence>
<evidence type="ECO:0000313" key="1">
    <source>
        <dbReference type="EMBL" id="GIE20253.1"/>
    </source>
</evidence>
<gene>
    <name evidence="1" type="ORF">Ahu01nite_033550</name>
</gene>
<name>A0ABQ3ZNU3_9ACTN</name>
<evidence type="ECO:0000313" key="2">
    <source>
        <dbReference type="Proteomes" id="UP000603200"/>
    </source>
</evidence>